<dbReference type="Pfam" id="PF00873">
    <property type="entry name" value="ACR_tran"/>
    <property type="match status" value="1"/>
</dbReference>
<dbReference type="PRINTS" id="PR00702">
    <property type="entry name" value="ACRIFLAVINRP"/>
</dbReference>
<dbReference type="GO" id="GO:0005886">
    <property type="term" value="C:plasma membrane"/>
    <property type="evidence" value="ECO:0007669"/>
    <property type="project" value="TreeGrafter"/>
</dbReference>
<feature type="transmembrane region" description="Helical" evidence="1">
    <location>
        <begin position="964"/>
        <end position="987"/>
    </location>
</feature>
<reference evidence="2 3" key="1">
    <citation type="submission" date="2018-10" db="EMBL/GenBank/DDBJ databases">
        <title>Cohnella sp. M2MS4P-1, whole genome shotgun sequence.</title>
        <authorList>
            <person name="Tuo L."/>
        </authorList>
    </citation>
    <scope>NUCLEOTIDE SEQUENCE [LARGE SCALE GENOMIC DNA]</scope>
    <source>
        <strain evidence="2 3">M2MS4P-1</strain>
    </source>
</reference>
<feature type="transmembrane region" description="Helical" evidence="1">
    <location>
        <begin position="424"/>
        <end position="441"/>
    </location>
</feature>
<dbReference type="SUPFAM" id="SSF82866">
    <property type="entry name" value="Multidrug efflux transporter AcrB transmembrane domain"/>
    <property type="match status" value="2"/>
</dbReference>
<dbReference type="PANTHER" id="PTHR32063">
    <property type="match status" value="1"/>
</dbReference>
<feature type="transmembrane region" description="Helical" evidence="1">
    <location>
        <begin position="585"/>
        <end position="610"/>
    </location>
</feature>
<accession>A0A494XSX4</accession>
<gene>
    <name evidence="2" type="ORF">D7Z26_14375</name>
</gene>
<organism evidence="2 3">
    <name type="scientific">Cohnella endophytica</name>
    <dbReference type="NCBI Taxonomy" id="2419778"/>
    <lineage>
        <taxon>Bacteria</taxon>
        <taxon>Bacillati</taxon>
        <taxon>Bacillota</taxon>
        <taxon>Bacilli</taxon>
        <taxon>Bacillales</taxon>
        <taxon>Paenibacillaceae</taxon>
        <taxon>Cohnella</taxon>
    </lineage>
</organism>
<feature type="transmembrane region" description="Helical" evidence="1">
    <location>
        <begin position="530"/>
        <end position="552"/>
    </location>
</feature>
<feature type="transmembrane region" description="Helical" evidence="1">
    <location>
        <begin position="498"/>
        <end position="524"/>
    </location>
</feature>
<feature type="transmembrane region" description="Helical" evidence="1">
    <location>
        <begin position="910"/>
        <end position="929"/>
    </location>
</feature>
<protein>
    <submittedName>
        <fullName evidence="2">Efflux RND transporter permease subunit</fullName>
    </submittedName>
</protein>
<dbReference type="Gene3D" id="3.30.70.1430">
    <property type="entry name" value="Multidrug efflux transporter AcrB pore domain"/>
    <property type="match status" value="2"/>
</dbReference>
<name>A0A494XSX4_9BACL</name>
<feature type="transmembrane region" description="Helical" evidence="1">
    <location>
        <begin position="1014"/>
        <end position="1031"/>
    </location>
</feature>
<dbReference type="EMBL" id="RBZM01000006">
    <property type="protein sequence ID" value="RKP52932.1"/>
    <property type="molecule type" value="Genomic_DNA"/>
</dbReference>
<dbReference type="InterPro" id="IPR027463">
    <property type="entry name" value="AcrB_DN_DC_subdom"/>
</dbReference>
<dbReference type="SUPFAM" id="SSF82693">
    <property type="entry name" value="Multidrug efflux transporter AcrB pore domain, PN1, PN2, PC1 and PC2 subdomains"/>
    <property type="match status" value="2"/>
</dbReference>
<dbReference type="Gene3D" id="3.30.70.1440">
    <property type="entry name" value="Multidrug efflux transporter AcrB pore domain"/>
    <property type="match status" value="1"/>
</dbReference>
<dbReference type="SUPFAM" id="SSF82714">
    <property type="entry name" value="Multidrug efflux transporter AcrB TolC docking domain, DN and DC subdomains"/>
    <property type="match status" value="2"/>
</dbReference>
<dbReference type="Gene3D" id="3.30.70.1320">
    <property type="entry name" value="Multidrug efflux transporter AcrB pore domain like"/>
    <property type="match status" value="1"/>
</dbReference>
<keyword evidence="1" id="KW-0812">Transmembrane</keyword>
<dbReference type="Gene3D" id="1.20.1640.10">
    <property type="entry name" value="Multidrug efflux transporter AcrB transmembrane domain"/>
    <property type="match status" value="2"/>
</dbReference>
<evidence type="ECO:0000313" key="3">
    <source>
        <dbReference type="Proteomes" id="UP000282076"/>
    </source>
</evidence>
<dbReference type="Gene3D" id="3.30.2090.10">
    <property type="entry name" value="Multidrug efflux transporter AcrB TolC docking domain, DN and DC subdomains"/>
    <property type="match status" value="2"/>
</dbReference>
<evidence type="ECO:0000313" key="2">
    <source>
        <dbReference type="EMBL" id="RKP52932.1"/>
    </source>
</evidence>
<dbReference type="PANTHER" id="PTHR32063:SF0">
    <property type="entry name" value="SWARMING MOTILITY PROTEIN SWRC"/>
    <property type="match status" value="1"/>
</dbReference>
<keyword evidence="3" id="KW-1185">Reference proteome</keyword>
<keyword evidence="1" id="KW-0472">Membrane</keyword>
<dbReference type="GO" id="GO:0042910">
    <property type="term" value="F:xenobiotic transmembrane transporter activity"/>
    <property type="evidence" value="ECO:0007669"/>
    <property type="project" value="TreeGrafter"/>
</dbReference>
<comment type="caution">
    <text evidence="2">The sequence shown here is derived from an EMBL/GenBank/DDBJ whole genome shotgun (WGS) entry which is preliminary data.</text>
</comment>
<feature type="transmembrane region" description="Helical" evidence="1">
    <location>
        <begin position="81"/>
        <end position="102"/>
    </location>
</feature>
<proteinExistence type="predicted"/>
<dbReference type="InterPro" id="IPR001036">
    <property type="entry name" value="Acrflvin-R"/>
</dbReference>
<keyword evidence="1" id="KW-1133">Transmembrane helix</keyword>
<dbReference type="Proteomes" id="UP000282076">
    <property type="component" value="Unassembled WGS sequence"/>
</dbReference>
<feature type="transmembrane region" description="Helical" evidence="1">
    <location>
        <begin position="1043"/>
        <end position="1069"/>
    </location>
</feature>
<dbReference type="AlphaFoldDB" id="A0A494XSX4"/>
<feature type="transmembrane region" description="Helical" evidence="1">
    <location>
        <begin position="936"/>
        <end position="958"/>
    </location>
</feature>
<sequence>MERSKYPNLPWEDANIEFEFLCAIVRTSRNRRPRSYNRRNRKPRLAVFLFCKREFILNPYWSVIVVEDREERNQMSWLSKISIKNGVAVVILCMLVLGYGLYSATQIKQQTFPDLEFPAVLVQANYPGASTEEVEKEVTSPVESSLLGMKGYDSLTSTSSENRASIFLQFPFGTNMNTVNADVEAALAKLNLPDRAEVSVQRLSINSQPIYEAAVFSDKDNAQALQLKLENEVVPKLRKLEGVNSVTLGGTQSEEIRIQVDKDKTAQSGLTLDRIQKAIQSLDYALPLGSVTQNQTAIPIRLVGSLDSLKQIEDLKLAPGLKLSDIAEVTTVSSQNEITRFNGNTSFTISVMKDQDANTADVANRVKDTLATYEGTGGLDTRVISDSGAEIEHSVSSLVKEGLFGTLFCVIIIFLFLRNVRATLISIISLPISIFATIAFLNEMGYTLNIMTLGGIAVSIGRIVDDSIVVIENIYRWRQEKGSEMKGKELAFKATKEVIGAVASSTLATVVVFLPLAFVTGIIGEFFRPFSYAVVISIVTSLLVSVMLIPVLGAKFFKKAKAHAEEGFLQRKFEKILRGALKRKALSVGTAIVLLVGSLATIPLLGVTFLPSTPAPTAQINLTLPEKSGLDQTAKVSEDVEAYVKALPGIVDYKVDIGGKGENRFALTGSSNKASINATFVEGTDIDPLLERMQTELQPVVTASVADTTVEVKSGAQQSGPPTGNGIDVSLYSNNSEQLADAAKQVEQLLLQNAELKQVTNNLSDVTPKWVLSLNQHGMDANISSFQIMQIVNEQLRPMNVGTYVLDGQNLAISMSYKQQIASKEQLEDISIPTPTGIVKLKDIADLSESSAPNSVNHEDGKTFAKISAEIKGSNTAKVTGEVQKDIESLALPSGVELKFGGGLQMINEGFASIGIAIGAAIGLVFLVMSMTFGGLLTPLIILSSLLFVPVGALGGLLVTGQSLSMSVMIGLLMLVGIVVTNAVVLLDRVEKNRKTGMDLTEAIVEAAKVRMRPILMTACATILALVPLALSTSASSSLISSGLAITVIGGLTTSTLLTLIVLPVIYLITGKRRKVKEVENF</sequence>
<evidence type="ECO:0000256" key="1">
    <source>
        <dbReference type="SAM" id="Phobius"/>
    </source>
</evidence>